<name>A0AAW4ZR79_PHOPO</name>
<accession>A0AAW4ZR79</accession>
<evidence type="ECO:0000313" key="1">
    <source>
        <dbReference type="EMBL" id="MCF2303812.1"/>
    </source>
</evidence>
<protein>
    <submittedName>
        <fullName evidence="1">Uncharacterized protein</fullName>
    </submittedName>
</protein>
<reference evidence="1" key="1">
    <citation type="submission" date="2019-11" db="EMBL/GenBank/DDBJ databases">
        <title>Comparative genomics of photobacteria reveal adaptation to distinct habitats.</title>
        <authorList>
            <person name="Fuertes-Perez S."/>
            <person name="Hilgarth M."/>
            <person name="Vogel R.F."/>
        </authorList>
    </citation>
    <scope>NUCLEOTIDE SEQUENCE</scope>
    <source>
        <strain evidence="1">TMW2.2145</strain>
    </source>
</reference>
<gene>
    <name evidence="1" type="ORF">GLP33_19010</name>
</gene>
<dbReference type="GeneID" id="69966433"/>
<dbReference type="EMBL" id="WMCP01000033">
    <property type="protein sequence ID" value="MCF2303812.1"/>
    <property type="molecule type" value="Genomic_DNA"/>
</dbReference>
<evidence type="ECO:0000313" key="2">
    <source>
        <dbReference type="Proteomes" id="UP000813876"/>
    </source>
</evidence>
<comment type="caution">
    <text evidence="1">The sequence shown here is derived from an EMBL/GenBank/DDBJ whole genome shotgun (WGS) entry which is preliminary data.</text>
</comment>
<dbReference type="AlphaFoldDB" id="A0AAW4ZR79"/>
<sequence>MLHDIKELENELASFIKSNGKTSKIKTIEALLPLIEQAIKDSITIDMLVDFFHQKELNITKNYLKTAIQRVRKKNKKLSLNIAHKNTNAIRQEPLIKNTPNKNELKISTTQKESTTDNPYDQMMEKYKLGKSNIERYIALGGKLGDIEEQSISTQRQMVFDLKYDLKAKYKGIY</sequence>
<dbReference type="Proteomes" id="UP000813876">
    <property type="component" value="Unassembled WGS sequence"/>
</dbReference>
<proteinExistence type="predicted"/>
<dbReference type="RefSeq" id="WP_065208658.1">
    <property type="nucleotide sequence ID" value="NZ_LZFG01000059.1"/>
</dbReference>
<organism evidence="1 2">
    <name type="scientific">Photobacterium phosphoreum</name>
    <dbReference type="NCBI Taxonomy" id="659"/>
    <lineage>
        <taxon>Bacteria</taxon>
        <taxon>Pseudomonadati</taxon>
        <taxon>Pseudomonadota</taxon>
        <taxon>Gammaproteobacteria</taxon>
        <taxon>Vibrionales</taxon>
        <taxon>Vibrionaceae</taxon>
        <taxon>Photobacterium</taxon>
    </lineage>
</organism>